<sequence length="118" mass="14121">MKEITFKAENEFELFFIVEDYMNGFVQRNGKIDKKKWEAQVSKEKFLQLYPLGSSVICKTDYYKQYLLNNEYQIEDVKVYIDSYNTEKISVLIRGEDNVATWKKLNSFPKNFQIMSKD</sequence>
<dbReference type="AlphaFoldDB" id="A0A1U7PXZ2"/>
<proteinExistence type="predicted"/>
<keyword evidence="2" id="KW-1185">Reference proteome</keyword>
<protein>
    <submittedName>
        <fullName evidence="1">Uncharacterized protein</fullName>
    </submittedName>
</protein>
<gene>
    <name evidence="1" type="ORF">SAMN05660493_01517</name>
</gene>
<dbReference type="Proteomes" id="UP000187261">
    <property type="component" value="Unassembled WGS sequence"/>
</dbReference>
<name>A0A1U7PXZ2_9FLAO</name>
<dbReference type="STRING" id="1121284.SAMN05660493_01517"/>
<evidence type="ECO:0000313" key="1">
    <source>
        <dbReference type="EMBL" id="SIT96822.1"/>
    </source>
</evidence>
<accession>A0A1U7PXZ2</accession>
<evidence type="ECO:0000313" key="2">
    <source>
        <dbReference type="Proteomes" id="UP000187261"/>
    </source>
</evidence>
<organism evidence="1 2">
    <name type="scientific">Epilithonimonas bovis DSM 19482</name>
    <dbReference type="NCBI Taxonomy" id="1121284"/>
    <lineage>
        <taxon>Bacteria</taxon>
        <taxon>Pseudomonadati</taxon>
        <taxon>Bacteroidota</taxon>
        <taxon>Flavobacteriia</taxon>
        <taxon>Flavobacteriales</taxon>
        <taxon>Weeksellaceae</taxon>
        <taxon>Chryseobacterium group</taxon>
        <taxon>Epilithonimonas</taxon>
    </lineage>
</organism>
<dbReference type="EMBL" id="FTPU01000013">
    <property type="protein sequence ID" value="SIT96822.1"/>
    <property type="molecule type" value="Genomic_DNA"/>
</dbReference>
<reference evidence="2" key="1">
    <citation type="submission" date="2016-10" db="EMBL/GenBank/DDBJ databases">
        <authorList>
            <person name="Varghese N."/>
            <person name="Submissions S."/>
        </authorList>
    </citation>
    <scope>NUCLEOTIDE SEQUENCE [LARGE SCALE GENOMIC DNA]</scope>
    <source>
        <strain evidence="2">DSM 19482</strain>
    </source>
</reference>
<dbReference type="RefSeq" id="WP_076783022.1">
    <property type="nucleotide sequence ID" value="NZ_FTPU01000013.1"/>
</dbReference>